<dbReference type="Gene3D" id="3.10.180.10">
    <property type="entry name" value="2,3-Dihydroxybiphenyl 1,2-Dioxygenase, domain 1"/>
    <property type="match status" value="1"/>
</dbReference>
<dbReference type="Proteomes" id="UP000308092">
    <property type="component" value="Unassembled WGS sequence"/>
</dbReference>
<organism evidence="1 2">
    <name type="scientific">Aspergillus tanneri</name>
    <dbReference type="NCBI Taxonomy" id="1220188"/>
    <lineage>
        <taxon>Eukaryota</taxon>
        <taxon>Fungi</taxon>
        <taxon>Dikarya</taxon>
        <taxon>Ascomycota</taxon>
        <taxon>Pezizomycotina</taxon>
        <taxon>Eurotiomycetes</taxon>
        <taxon>Eurotiomycetidae</taxon>
        <taxon>Eurotiales</taxon>
        <taxon>Aspergillaceae</taxon>
        <taxon>Aspergillus</taxon>
        <taxon>Aspergillus subgen. Circumdati</taxon>
    </lineage>
</organism>
<comment type="caution">
    <text evidence="1">The sequence shown here is derived from an EMBL/GenBank/DDBJ whole genome shotgun (WGS) entry which is preliminary data.</text>
</comment>
<dbReference type="VEuPathDB" id="FungiDB:EYZ11_012243"/>
<evidence type="ECO:0000313" key="1">
    <source>
        <dbReference type="EMBL" id="THC88308.1"/>
    </source>
</evidence>
<keyword evidence="2" id="KW-1185">Reference proteome</keyword>
<dbReference type="EMBL" id="SOSA01000880">
    <property type="protein sequence ID" value="THC88308.1"/>
    <property type="molecule type" value="Genomic_DNA"/>
</dbReference>
<evidence type="ECO:0000313" key="2">
    <source>
        <dbReference type="Proteomes" id="UP000308092"/>
    </source>
</evidence>
<proteinExistence type="predicted"/>
<dbReference type="AlphaFoldDB" id="A0A4S3J2U7"/>
<name>A0A4S3J2U7_9EURO</name>
<dbReference type="InterPro" id="IPR029068">
    <property type="entry name" value="Glyas_Bleomycin-R_OHBP_Dase"/>
</dbReference>
<accession>A0A4S3J2U7</accession>
<sequence length="99" mass="10825">MAFLTYDEEHHRIAITGLLGTTDKDPDSCGLEHIAFTYGSSDGLFLSYHQHKALDNFDAAEGAPAFMGPDLFASSPIGTEIDPEDIIKRIESGEDYKST</sequence>
<reference evidence="1 2" key="1">
    <citation type="submission" date="2019-03" db="EMBL/GenBank/DDBJ databases">
        <title>The genome sequence of a newly discovered highly antifungal drug resistant Aspergillus species, Aspergillus tanneri NIH 1004.</title>
        <authorList>
            <person name="Mounaud S."/>
            <person name="Singh I."/>
            <person name="Joardar V."/>
            <person name="Pakala S."/>
            <person name="Pakala S."/>
            <person name="Venepally P."/>
            <person name="Hoover J."/>
            <person name="Nierman W."/>
            <person name="Chung J."/>
            <person name="Losada L."/>
        </authorList>
    </citation>
    <scope>NUCLEOTIDE SEQUENCE [LARGE SCALE GENOMIC DNA]</scope>
    <source>
        <strain evidence="1 2">NIH1004</strain>
    </source>
</reference>
<protein>
    <submittedName>
        <fullName evidence="1">Uncharacterized protein</fullName>
    </submittedName>
</protein>
<gene>
    <name evidence="1" type="ORF">EYZ11_012243</name>
</gene>